<evidence type="ECO:0000313" key="5">
    <source>
        <dbReference type="EMBL" id="CAB4790618.1"/>
    </source>
</evidence>
<dbReference type="PANTHER" id="PTHR21366:SF22">
    <property type="entry name" value="VOC DOMAIN-CONTAINING PROTEIN"/>
    <property type="match status" value="1"/>
</dbReference>
<dbReference type="InterPro" id="IPR004360">
    <property type="entry name" value="Glyas_Fos-R_dOase_dom"/>
</dbReference>
<evidence type="ECO:0000259" key="1">
    <source>
        <dbReference type="PROSITE" id="PS51819"/>
    </source>
</evidence>
<sequence length="118" mass="13278">MEILGLHHVNLNVHSLEDSLAFYVDGLGCSEFSRPGFTIDGAWLRIGAHELHLMVRSDAVIDRSQHFALTVTNIEECRRHLDAKGISYRVAPEISGVNRQIFLRDPSGNRIELNLLTN</sequence>
<dbReference type="EMBL" id="CAEZVL010000001">
    <property type="protein sequence ID" value="CAB4621104.1"/>
    <property type="molecule type" value="Genomic_DNA"/>
</dbReference>
<dbReference type="PROSITE" id="PS51819">
    <property type="entry name" value="VOC"/>
    <property type="match status" value="1"/>
</dbReference>
<dbReference type="PANTHER" id="PTHR21366">
    <property type="entry name" value="GLYOXALASE FAMILY PROTEIN"/>
    <property type="match status" value="1"/>
</dbReference>
<protein>
    <submittedName>
        <fullName evidence="2">Unannotated protein</fullName>
    </submittedName>
</protein>
<accession>A0A6J6CG09</accession>
<dbReference type="InterPro" id="IPR029068">
    <property type="entry name" value="Glyas_Bleomycin-R_OHBP_Dase"/>
</dbReference>
<dbReference type="EMBL" id="CAEZSL010000154">
    <property type="protein sequence ID" value="CAB4550371.1"/>
    <property type="molecule type" value="Genomic_DNA"/>
</dbReference>
<evidence type="ECO:0000313" key="6">
    <source>
        <dbReference type="EMBL" id="CAB4969171.1"/>
    </source>
</evidence>
<dbReference type="AlphaFoldDB" id="A0A6J6CG09"/>
<dbReference type="EMBL" id="CAEZZV010000250">
    <property type="protein sequence ID" value="CAB4790618.1"/>
    <property type="molecule type" value="Genomic_DNA"/>
</dbReference>
<dbReference type="EMBL" id="CAFBNZ010000054">
    <property type="protein sequence ID" value="CAB4969171.1"/>
    <property type="molecule type" value="Genomic_DNA"/>
</dbReference>
<gene>
    <name evidence="2" type="ORF">UFOPK1421_01241</name>
    <name evidence="3" type="ORF">UFOPK1820_00419</name>
    <name evidence="4" type="ORF">UFOPK1960_00023</name>
    <name evidence="5" type="ORF">UFOPK2921_01443</name>
    <name evidence="6" type="ORF">UFOPK3889_00425</name>
    <name evidence="7" type="ORF">UFOPK4422_00922</name>
</gene>
<evidence type="ECO:0000313" key="2">
    <source>
        <dbReference type="EMBL" id="CAB4550371.1"/>
    </source>
</evidence>
<dbReference type="EMBL" id="CAFBRX010000086">
    <property type="protein sequence ID" value="CAB5124804.1"/>
    <property type="molecule type" value="Genomic_DNA"/>
</dbReference>
<feature type="domain" description="VOC" evidence="1">
    <location>
        <begin position="5"/>
        <end position="116"/>
    </location>
</feature>
<organism evidence="2">
    <name type="scientific">freshwater metagenome</name>
    <dbReference type="NCBI Taxonomy" id="449393"/>
    <lineage>
        <taxon>unclassified sequences</taxon>
        <taxon>metagenomes</taxon>
        <taxon>ecological metagenomes</taxon>
    </lineage>
</organism>
<dbReference type="Pfam" id="PF00903">
    <property type="entry name" value="Glyoxalase"/>
    <property type="match status" value="1"/>
</dbReference>
<reference evidence="2" key="1">
    <citation type="submission" date="2020-05" db="EMBL/GenBank/DDBJ databases">
        <authorList>
            <person name="Chiriac C."/>
            <person name="Salcher M."/>
            <person name="Ghai R."/>
            <person name="Kavagutti S V."/>
        </authorList>
    </citation>
    <scope>NUCLEOTIDE SEQUENCE</scope>
</reference>
<dbReference type="SUPFAM" id="SSF54593">
    <property type="entry name" value="Glyoxalase/Bleomycin resistance protein/Dihydroxybiphenyl dioxygenase"/>
    <property type="match status" value="1"/>
</dbReference>
<evidence type="ECO:0000313" key="7">
    <source>
        <dbReference type="EMBL" id="CAB5124804.1"/>
    </source>
</evidence>
<dbReference type="InterPro" id="IPR050383">
    <property type="entry name" value="GlyoxalaseI/FosfomycinResist"/>
</dbReference>
<evidence type="ECO:0000313" key="3">
    <source>
        <dbReference type="EMBL" id="CAB4595975.1"/>
    </source>
</evidence>
<proteinExistence type="predicted"/>
<name>A0A6J6CG09_9ZZZZ</name>
<dbReference type="InterPro" id="IPR037523">
    <property type="entry name" value="VOC_core"/>
</dbReference>
<dbReference type="EMBL" id="CAEZUK010000047">
    <property type="protein sequence ID" value="CAB4595975.1"/>
    <property type="molecule type" value="Genomic_DNA"/>
</dbReference>
<evidence type="ECO:0000313" key="4">
    <source>
        <dbReference type="EMBL" id="CAB4621104.1"/>
    </source>
</evidence>
<dbReference type="Gene3D" id="3.10.180.10">
    <property type="entry name" value="2,3-Dihydroxybiphenyl 1,2-Dioxygenase, domain 1"/>
    <property type="match status" value="1"/>
</dbReference>